<organism evidence="2 3">
    <name type="scientific">Agrobacterium tumefaciens str. B6</name>
    <dbReference type="NCBI Taxonomy" id="1183423"/>
    <lineage>
        <taxon>Bacteria</taxon>
        <taxon>Pseudomonadati</taxon>
        <taxon>Pseudomonadota</taxon>
        <taxon>Alphaproteobacteria</taxon>
        <taxon>Hyphomicrobiales</taxon>
        <taxon>Rhizobiaceae</taxon>
        <taxon>Rhizobium/Agrobacterium group</taxon>
        <taxon>Agrobacterium</taxon>
        <taxon>Agrobacterium tumefaciens complex</taxon>
    </lineage>
</organism>
<evidence type="ECO:0000313" key="3">
    <source>
        <dbReference type="Proteomes" id="UP000192074"/>
    </source>
</evidence>
<evidence type="ECO:0000313" key="2">
    <source>
        <dbReference type="EMBL" id="CVI22735.1"/>
    </source>
</evidence>
<feature type="region of interest" description="Disordered" evidence="1">
    <location>
        <begin position="123"/>
        <end position="154"/>
    </location>
</feature>
<dbReference type="EMBL" id="FCNL01000034">
    <property type="protein sequence ID" value="CVI22735.1"/>
    <property type="molecule type" value="Genomic_DNA"/>
</dbReference>
<gene>
    <name evidence="2" type="ORF">AGR4A_Lc40591</name>
</gene>
<feature type="region of interest" description="Disordered" evidence="1">
    <location>
        <begin position="190"/>
        <end position="214"/>
    </location>
</feature>
<proteinExistence type="predicted"/>
<evidence type="ECO:0000256" key="1">
    <source>
        <dbReference type="SAM" id="MobiDB-lite"/>
    </source>
</evidence>
<dbReference type="Proteomes" id="UP000192074">
    <property type="component" value="Unassembled WGS sequence"/>
</dbReference>
<reference evidence="2 3" key="1">
    <citation type="submission" date="2016-01" db="EMBL/GenBank/DDBJ databases">
        <authorList>
            <person name="Regsiter A."/>
            <person name="william w."/>
        </authorList>
    </citation>
    <scope>NUCLEOTIDE SEQUENCE [LARGE SCALE GENOMIC DNA]</scope>
    <source>
        <strain evidence="2 3">B6</strain>
    </source>
</reference>
<name>A0A822V7Q5_AGRTU</name>
<dbReference type="AlphaFoldDB" id="A0A822V7Q5"/>
<accession>A0A822V7Q5</accession>
<comment type="caution">
    <text evidence="2">The sequence shown here is derived from an EMBL/GenBank/DDBJ whole genome shotgun (WGS) entry which is preliminary data.</text>
</comment>
<protein>
    <submittedName>
        <fullName evidence="2">Uncharacterized protein</fullName>
    </submittedName>
</protein>
<sequence length="214" mass="23121">MPPVPEKLLTRCPPMWLVATCFRNPPCTAIHRQSGSMATADLKKTTCPMGISPLRPLMQAPISTRASAAEILRRMPLRESMVRSFGRLRTVSPRGGGISNLKPVSIETSSDPINPASMVAVADGQGADSAPLARRRGDKKDVGNQYGSGKDQETDRVCRLFASVRIDREPGGNHGPDHSRKQCRFTARDIIAAPHRSGGGSGTRRGTPRRRTGT</sequence>